<evidence type="ECO:0000256" key="1">
    <source>
        <dbReference type="SAM" id="SignalP"/>
    </source>
</evidence>
<dbReference type="InterPro" id="IPR051781">
    <property type="entry name" value="Metallo-dep_Hydrolase"/>
</dbReference>
<dbReference type="InterPro" id="IPR011059">
    <property type="entry name" value="Metal-dep_hydrolase_composite"/>
</dbReference>
<dbReference type="Gene3D" id="1.20.58.520">
    <property type="entry name" value="Amidohydrolase"/>
    <property type="match status" value="1"/>
</dbReference>
<dbReference type="PANTHER" id="PTHR43135">
    <property type="entry name" value="ALPHA-D-RIBOSE 1-METHYLPHOSPHONATE 5-TRIPHOSPHATE DIPHOSPHATASE"/>
    <property type="match status" value="1"/>
</dbReference>
<accession>A0ABQ5Z9Y4</accession>
<keyword evidence="4" id="KW-1185">Reference proteome</keyword>
<dbReference type="Gene3D" id="2.30.40.10">
    <property type="entry name" value="Urease, subunit C, domain 1"/>
    <property type="match status" value="1"/>
</dbReference>
<dbReference type="SUPFAM" id="SSF51556">
    <property type="entry name" value="Metallo-dependent hydrolases"/>
    <property type="match status" value="1"/>
</dbReference>
<feature type="domain" description="Amidohydrolase-related" evidence="2">
    <location>
        <begin position="587"/>
        <end position="682"/>
    </location>
</feature>
<dbReference type="RefSeq" id="WP_245605079.1">
    <property type="nucleotide sequence ID" value="NZ_BSOO01000008.1"/>
</dbReference>
<dbReference type="Gene3D" id="3.40.50.10910">
    <property type="entry name" value="Amidohydrolase"/>
    <property type="match status" value="1"/>
</dbReference>
<evidence type="ECO:0000313" key="3">
    <source>
        <dbReference type="EMBL" id="GLR47407.1"/>
    </source>
</evidence>
<proteinExistence type="predicted"/>
<dbReference type="EMBL" id="BSOO01000008">
    <property type="protein sequence ID" value="GLR47407.1"/>
    <property type="molecule type" value="Genomic_DNA"/>
</dbReference>
<dbReference type="PANTHER" id="PTHR43135:SF3">
    <property type="entry name" value="ALPHA-D-RIBOSE 1-METHYLPHOSPHONATE 5-TRIPHOSPHATE DIPHOSPHATASE"/>
    <property type="match status" value="1"/>
</dbReference>
<name>A0ABQ5Z9Y4_9SPHN</name>
<feature type="signal peptide" evidence="1">
    <location>
        <begin position="1"/>
        <end position="18"/>
    </location>
</feature>
<keyword evidence="1" id="KW-0732">Signal</keyword>
<sequence>MRLAVAALLLATTPAALMAHPFETGRTGAPLGLSQDPPGPATVPVPKEQLLVPPAGADHWTIASSSAKHGDTWRWTLPDGSIAYRQSQSLRGWITETDAVVKLGPDGNPTSIVIRGVSPAGDAAETFVLAADGSARWKSSADTGSATGAAGKFYIDSYGPSALGNLLVEQMIKAGPAGLPLLPTGRATLERTGIKQTVTGPGGATRQVELGWMKGLGMSPTAVWLDGDKPFGIVSWINTLPAGWEAAAPILKPIQEKAEAAAIKAVAATFLANPDRSPILFDNVTLFDADAGRFVPAQSVLVAGGKIARIGAAGSIAAPAGARRVDGRGKSLVPGLWDAHRHIGGDWELLSNMAAGMTSFRSPGTEIDRAVDVAKRRADGSLVMGEGWVQAIVDKKDPLAAQGAETVSSAAEAIAAVRKIHDAGLWGVKFYTSMDPAWIAPAAAEAHRLGMHVSGHVPARMRPLDAVRAGYDEVTHLNFIVMQWMPQAVVDKSNTAARMEGPAKYAKDLDLNTPAVRDALAEFKRRGTTVDPTLVVFESQLTAEGGVPAPSYTAYADVVPPLVARGFRAGGYPLKENLTRDDYRKSFAKMVELVGAMHKAGIPIVAGTDGEGMELVREIELYRQAGLTPAEALQTATINVARLVGADKRTGSIAVGKEADLVLVDGDVSKDLGALRRTVTVVSDGVAMDADALRQAAGYTGRPK</sequence>
<dbReference type="SUPFAM" id="SSF51338">
    <property type="entry name" value="Composite domain of metallo-dependent hydrolases"/>
    <property type="match status" value="1"/>
</dbReference>
<protein>
    <recommendedName>
        <fullName evidence="2">Amidohydrolase-related domain-containing protein</fullName>
    </recommendedName>
</protein>
<dbReference type="Proteomes" id="UP001156703">
    <property type="component" value="Unassembled WGS sequence"/>
</dbReference>
<evidence type="ECO:0000259" key="2">
    <source>
        <dbReference type="Pfam" id="PF01979"/>
    </source>
</evidence>
<dbReference type="Pfam" id="PF01979">
    <property type="entry name" value="Amidohydro_1"/>
    <property type="match status" value="1"/>
</dbReference>
<feature type="chain" id="PRO_5046024335" description="Amidohydrolase-related domain-containing protein" evidence="1">
    <location>
        <begin position="19"/>
        <end position="704"/>
    </location>
</feature>
<dbReference type="Gene3D" id="3.30.110.90">
    <property type="entry name" value="Amidohydrolase"/>
    <property type="match status" value="1"/>
</dbReference>
<dbReference type="InterPro" id="IPR006680">
    <property type="entry name" value="Amidohydro-rel"/>
</dbReference>
<gene>
    <name evidence="3" type="ORF">GCM10007925_11180</name>
</gene>
<comment type="caution">
    <text evidence="3">The sequence shown here is derived from an EMBL/GenBank/DDBJ whole genome shotgun (WGS) entry which is preliminary data.</text>
</comment>
<dbReference type="InterPro" id="IPR032466">
    <property type="entry name" value="Metal_Hydrolase"/>
</dbReference>
<organism evidence="3 4">
    <name type="scientific">Sphingomonas astaxanthinifaciens DSM 22298</name>
    <dbReference type="NCBI Taxonomy" id="1123267"/>
    <lineage>
        <taxon>Bacteria</taxon>
        <taxon>Pseudomonadati</taxon>
        <taxon>Pseudomonadota</taxon>
        <taxon>Alphaproteobacteria</taxon>
        <taxon>Sphingomonadales</taxon>
        <taxon>Sphingomonadaceae</taxon>
        <taxon>Sphingomonas</taxon>
    </lineage>
</organism>
<reference evidence="4" key="1">
    <citation type="journal article" date="2019" name="Int. J. Syst. Evol. Microbiol.">
        <title>The Global Catalogue of Microorganisms (GCM) 10K type strain sequencing project: providing services to taxonomists for standard genome sequencing and annotation.</title>
        <authorList>
            <consortium name="The Broad Institute Genomics Platform"/>
            <consortium name="The Broad Institute Genome Sequencing Center for Infectious Disease"/>
            <person name="Wu L."/>
            <person name="Ma J."/>
        </authorList>
    </citation>
    <scope>NUCLEOTIDE SEQUENCE [LARGE SCALE GENOMIC DNA]</scope>
    <source>
        <strain evidence="4">NBRC 102146</strain>
    </source>
</reference>
<evidence type="ECO:0000313" key="4">
    <source>
        <dbReference type="Proteomes" id="UP001156703"/>
    </source>
</evidence>